<dbReference type="GeneID" id="62159385"/>
<evidence type="ECO:0000313" key="4">
    <source>
        <dbReference type="Proteomes" id="UP000781932"/>
    </source>
</evidence>
<proteinExistence type="predicted"/>
<comment type="caution">
    <text evidence="3">The sequence shown here is derived from an EMBL/GenBank/DDBJ whole genome shotgun (WGS) entry which is preliminary data.</text>
</comment>
<dbReference type="InterPro" id="IPR043729">
    <property type="entry name" value="DUF5672"/>
</dbReference>
<keyword evidence="4" id="KW-1185">Reference proteome</keyword>
<dbReference type="EMBL" id="JAATWM020000009">
    <property type="protein sequence ID" value="KAF9878692.1"/>
    <property type="molecule type" value="Genomic_DNA"/>
</dbReference>
<reference evidence="3" key="2">
    <citation type="submission" date="2020-11" db="EMBL/GenBank/DDBJ databases">
        <title>Whole genome sequencing of Colletotrichum sp.</title>
        <authorList>
            <person name="Li H."/>
        </authorList>
    </citation>
    <scope>NUCLEOTIDE SEQUENCE</scope>
    <source>
        <strain evidence="3">CkLH20</strain>
    </source>
</reference>
<dbReference type="Proteomes" id="UP000781932">
    <property type="component" value="Unassembled WGS sequence"/>
</dbReference>
<protein>
    <recommendedName>
        <fullName evidence="2">DUF5672 domain-containing protein</fullName>
    </recommendedName>
</protein>
<keyword evidence="1" id="KW-0472">Membrane</keyword>
<keyword evidence="1" id="KW-1133">Transmembrane helix</keyword>
<feature type="transmembrane region" description="Helical" evidence="1">
    <location>
        <begin position="20"/>
        <end position="41"/>
    </location>
</feature>
<dbReference type="AlphaFoldDB" id="A0A9P6IAC6"/>
<gene>
    <name evidence="3" type="ORF">CkaCkLH20_03592</name>
</gene>
<dbReference type="OrthoDB" id="10025998at2759"/>
<dbReference type="Pfam" id="PF18922">
    <property type="entry name" value="DUF5672"/>
    <property type="match status" value="1"/>
</dbReference>
<name>A0A9P6IAC6_9PEZI</name>
<evidence type="ECO:0000259" key="2">
    <source>
        <dbReference type="Pfam" id="PF18922"/>
    </source>
</evidence>
<feature type="domain" description="DUF5672" evidence="2">
    <location>
        <begin position="166"/>
        <end position="301"/>
    </location>
</feature>
<dbReference type="RefSeq" id="XP_038748153.1">
    <property type="nucleotide sequence ID" value="XM_038886311.1"/>
</dbReference>
<reference evidence="3" key="1">
    <citation type="submission" date="2020-03" db="EMBL/GenBank/DDBJ databases">
        <authorList>
            <person name="He L."/>
        </authorList>
    </citation>
    <scope>NUCLEOTIDE SEQUENCE</scope>
    <source>
        <strain evidence="3">CkLH20</strain>
    </source>
</reference>
<evidence type="ECO:0000256" key="1">
    <source>
        <dbReference type="SAM" id="Phobius"/>
    </source>
</evidence>
<sequence>MLLRDEMGFSQRIDNNGSFLLRFLYALLLIASSDIFGVYAVPESTSPNVDNDELYTPAASSPASASTEVASYQQQALLNGNLHYGSEAIENILPHHMFRNKNVAVIMETNPAGVPSLIPIILHFSSTLGPDWPIILLTLQVNWEMPASPDFRQLYEARRVIVLFIPPDTTFPDHTSVTVFMVRPWLWQLFAPANRMLIFQVDSILCSQSPQRVEDFIEWDFIGAPIIKEKGHGYNGGLSIRNPKLFLEIALEQEKNPTELSPEDQWFYGKLLEREAHMPTADQAKFFAVETWWHEKPLGYHQPARWQHAHMPEITEWCPEVKMLDGGQHYF</sequence>
<evidence type="ECO:0000313" key="3">
    <source>
        <dbReference type="EMBL" id="KAF9878692.1"/>
    </source>
</evidence>
<keyword evidence="1" id="KW-0812">Transmembrane</keyword>
<organism evidence="3 4">
    <name type="scientific">Colletotrichum karsti</name>
    <dbReference type="NCBI Taxonomy" id="1095194"/>
    <lineage>
        <taxon>Eukaryota</taxon>
        <taxon>Fungi</taxon>
        <taxon>Dikarya</taxon>
        <taxon>Ascomycota</taxon>
        <taxon>Pezizomycotina</taxon>
        <taxon>Sordariomycetes</taxon>
        <taxon>Hypocreomycetidae</taxon>
        <taxon>Glomerellales</taxon>
        <taxon>Glomerellaceae</taxon>
        <taxon>Colletotrichum</taxon>
        <taxon>Colletotrichum boninense species complex</taxon>
    </lineage>
</organism>
<accession>A0A9P6IAC6</accession>